<evidence type="ECO:0000313" key="4">
    <source>
        <dbReference type="Proteomes" id="UP000064715"/>
    </source>
</evidence>
<dbReference type="AlphaFoldDB" id="A0A0X4EDP4"/>
<evidence type="ECO:0000256" key="1">
    <source>
        <dbReference type="ARBA" id="ARBA00038128"/>
    </source>
</evidence>
<sequence>MATFKAKDGTQIYYKDCGTGKPVLFSHGWPLDADMWDSQLNYLAERGFRAIAFDRRGFGRSDQPWNGYDYDTFASDINDLITTLDLQDVTLVGFSMGGGDVTRYINNYGSARVAGLALLGAVTPIFGKSDSFPQGVDQSVFDGIRDGLRKDRAQFISDFAAPFYGINAGQTVSAGALTQTLNIALLASLKGTIDCVTAFGETDFRPDMAKIDVPTLVIHGSNDQIVPFESTGKLAAEMIKNATLKVYDNAPHGFALTHQDQLNEDLLAFVKSL</sequence>
<feature type="domain" description="AB hydrolase-1" evidence="2">
    <location>
        <begin position="21"/>
        <end position="258"/>
    </location>
</feature>
<protein>
    <submittedName>
        <fullName evidence="3">Arylesterase</fullName>
    </submittedName>
</protein>
<gene>
    <name evidence="3" type="ORF">AWI28_04485</name>
</gene>
<evidence type="ECO:0000259" key="2">
    <source>
        <dbReference type="Pfam" id="PF00561"/>
    </source>
</evidence>
<comment type="caution">
    <text evidence="3">The sequence shown here is derived from an EMBL/GenBank/DDBJ whole genome shotgun (WGS) entry which is preliminary data.</text>
</comment>
<dbReference type="PRINTS" id="PR00111">
    <property type="entry name" value="ABHYDROLASE"/>
</dbReference>
<dbReference type="Proteomes" id="UP000064715">
    <property type="component" value="Unassembled WGS sequence"/>
</dbReference>
<organism evidence="3 4">
    <name type="scientific">Enterobacter genomosp. O</name>
    <dbReference type="NCBI Taxonomy" id="2364150"/>
    <lineage>
        <taxon>Bacteria</taxon>
        <taxon>Pseudomonadati</taxon>
        <taxon>Pseudomonadota</taxon>
        <taxon>Gammaproteobacteria</taxon>
        <taxon>Enterobacterales</taxon>
        <taxon>Enterobacteriaceae</taxon>
        <taxon>Enterobacter</taxon>
        <taxon>Enterobacter cloacae complex</taxon>
        <taxon>Enterobacter cloacae complex clade O</taxon>
    </lineage>
</organism>
<dbReference type="EMBL" id="LRCR01000055">
    <property type="protein sequence ID" value="KUQ79853.1"/>
    <property type="molecule type" value="Genomic_DNA"/>
</dbReference>
<reference evidence="4" key="1">
    <citation type="submission" date="2016-01" db="EMBL/GenBank/DDBJ databases">
        <title>WGS of SAMN04407783.</title>
        <authorList>
            <person name="Adams M."/>
            <person name="Sutton G."/>
            <person name="Nelson K."/>
            <person name="Thaden J."/>
            <person name="Fowler V."/>
            <person name="Mccorrison J."/>
            <person name="Sanka R."/>
            <person name="Brinkac L."/>
            <person name="Nierman W."/>
        </authorList>
    </citation>
    <scope>NUCLEOTIDE SEQUENCE [LARGE SCALE GENOMIC DNA]</scope>
    <source>
        <strain evidence="4">GN04363</strain>
    </source>
</reference>
<name>A0A0X4EDP4_9ENTR</name>
<dbReference type="RefSeq" id="WP_059312692.1">
    <property type="nucleotide sequence ID" value="NZ_LRCR01000055.1"/>
</dbReference>
<dbReference type="InterPro" id="IPR000639">
    <property type="entry name" value="Epox_hydrolase-like"/>
</dbReference>
<dbReference type="FunFam" id="3.40.50.1820:FF:000205">
    <property type="entry name" value="Non-haem bromoperoxidase BPO-A2"/>
    <property type="match status" value="1"/>
</dbReference>
<evidence type="ECO:0000313" key="3">
    <source>
        <dbReference type="EMBL" id="KUQ79853.1"/>
    </source>
</evidence>
<dbReference type="OrthoDB" id="9779853at2"/>
<dbReference type="PRINTS" id="PR00412">
    <property type="entry name" value="EPOXHYDRLASE"/>
</dbReference>
<dbReference type="InterPro" id="IPR000073">
    <property type="entry name" value="AB_hydrolase_1"/>
</dbReference>
<dbReference type="Pfam" id="PF00561">
    <property type="entry name" value="Abhydrolase_1"/>
    <property type="match status" value="1"/>
</dbReference>
<dbReference type="Gene3D" id="3.40.50.1820">
    <property type="entry name" value="alpha/beta hydrolase"/>
    <property type="match status" value="1"/>
</dbReference>
<dbReference type="PANTHER" id="PTHR43433:SF4">
    <property type="entry name" value="NON-HEME CHLOROPEROXIDASE-RELATED"/>
    <property type="match status" value="1"/>
</dbReference>
<dbReference type="GO" id="GO:0003824">
    <property type="term" value="F:catalytic activity"/>
    <property type="evidence" value="ECO:0007669"/>
    <property type="project" value="InterPro"/>
</dbReference>
<keyword evidence="4" id="KW-1185">Reference proteome</keyword>
<proteinExistence type="inferred from homology"/>
<dbReference type="InterPro" id="IPR029058">
    <property type="entry name" value="AB_hydrolase_fold"/>
</dbReference>
<dbReference type="SUPFAM" id="SSF53474">
    <property type="entry name" value="alpha/beta-Hydrolases"/>
    <property type="match status" value="1"/>
</dbReference>
<comment type="similarity">
    <text evidence="1">Belongs to the AB hydrolase superfamily. Bacterial non-heme haloperoxidase / perhydrolase family.</text>
</comment>
<accession>A0A0X4EDP4</accession>
<dbReference type="PANTHER" id="PTHR43433">
    <property type="entry name" value="HYDROLASE, ALPHA/BETA FOLD FAMILY PROTEIN"/>
    <property type="match status" value="1"/>
</dbReference>
<dbReference type="InterPro" id="IPR050471">
    <property type="entry name" value="AB_hydrolase"/>
</dbReference>